<dbReference type="AlphaFoldDB" id="A0A7D8H9C4"/>
<evidence type="ECO:0000313" key="2">
    <source>
        <dbReference type="Proteomes" id="UP000194422"/>
    </source>
</evidence>
<reference evidence="1 2" key="1">
    <citation type="submission" date="2017-04" db="EMBL/GenBank/DDBJ databases">
        <authorList>
            <person name="Criscuolo A."/>
        </authorList>
    </citation>
    <scope>NUCLEOTIDE SEQUENCE [LARGE SCALE GENOMIC DNA]</scope>
    <source>
        <strain evidence="1">16-00174</strain>
    </source>
</reference>
<dbReference type="Proteomes" id="UP000194422">
    <property type="component" value="Unassembled WGS sequence"/>
</dbReference>
<evidence type="ECO:0000313" key="1">
    <source>
        <dbReference type="EMBL" id="SMD86458.1"/>
    </source>
</evidence>
<dbReference type="EMBL" id="FWYW01000062">
    <property type="protein sequence ID" value="SMD86458.1"/>
    <property type="molecule type" value="Genomic_DNA"/>
</dbReference>
<protein>
    <submittedName>
        <fullName evidence="1">Uncharacterized protein</fullName>
    </submittedName>
</protein>
<proteinExistence type="predicted"/>
<name>A0A7D8H9C4_9BACI</name>
<gene>
    <name evidence="1" type="ORF">BACERE00174_01901</name>
</gene>
<comment type="caution">
    <text evidence="1">The sequence shown here is derived from an EMBL/GenBank/DDBJ whole genome shotgun (WGS) entry which is preliminary data.</text>
</comment>
<organism evidence="1 2">
    <name type="scientific">Bacillus paranthracis</name>
    <dbReference type="NCBI Taxonomy" id="2026186"/>
    <lineage>
        <taxon>Bacteria</taxon>
        <taxon>Bacillati</taxon>
        <taxon>Bacillota</taxon>
        <taxon>Bacilli</taxon>
        <taxon>Bacillales</taxon>
        <taxon>Bacillaceae</taxon>
        <taxon>Bacillus</taxon>
        <taxon>Bacillus cereus group</taxon>
    </lineage>
</organism>
<accession>A0A7D8H9C4</accession>
<sequence>MNYILFEGFSLKNKTGSLLCSYKCLFYNDYDFLIPLKGYDYFLIHVAIHNKKVIS</sequence>